<dbReference type="KEGG" id="plon:Pla110_27770"/>
<sequence length="169" mass="18715">MPETTNQQDSQKSMNKLRAEFENWLGMVVQQGEKALGAFGLNPQSTFQPDIDIVETNETVCICIDIPGIDPESIDLSIAGNMLRVRGLRMSCEASRSEDARVHLQERLTGSFDRSIPMPCQVLADEITAEASHGVLTVQLPKPEPERPHEIKIKVKTENQTGTVETTVI</sequence>
<name>A0A518CP95_9PLAN</name>
<dbReference type="SUPFAM" id="SSF49764">
    <property type="entry name" value="HSP20-like chaperones"/>
    <property type="match status" value="1"/>
</dbReference>
<proteinExistence type="inferred from homology"/>
<dbReference type="PROSITE" id="PS01031">
    <property type="entry name" value="SHSP"/>
    <property type="match status" value="1"/>
</dbReference>
<dbReference type="AlphaFoldDB" id="A0A518CP95"/>
<dbReference type="Proteomes" id="UP000317178">
    <property type="component" value="Chromosome"/>
</dbReference>
<comment type="similarity">
    <text evidence="1 2">Belongs to the small heat shock protein (HSP20) family.</text>
</comment>
<dbReference type="InterPro" id="IPR031107">
    <property type="entry name" value="Small_HSP"/>
</dbReference>
<keyword evidence="5" id="KW-1185">Reference proteome</keyword>
<evidence type="ECO:0000313" key="5">
    <source>
        <dbReference type="Proteomes" id="UP000317178"/>
    </source>
</evidence>
<organism evidence="4 5">
    <name type="scientific">Polystyrenella longa</name>
    <dbReference type="NCBI Taxonomy" id="2528007"/>
    <lineage>
        <taxon>Bacteria</taxon>
        <taxon>Pseudomonadati</taxon>
        <taxon>Planctomycetota</taxon>
        <taxon>Planctomycetia</taxon>
        <taxon>Planctomycetales</taxon>
        <taxon>Planctomycetaceae</taxon>
        <taxon>Polystyrenella</taxon>
    </lineage>
</organism>
<dbReference type="InterPro" id="IPR002068">
    <property type="entry name" value="A-crystallin/Hsp20_dom"/>
</dbReference>
<feature type="domain" description="SHSP" evidence="3">
    <location>
        <begin position="42"/>
        <end position="158"/>
    </location>
</feature>
<evidence type="ECO:0000313" key="4">
    <source>
        <dbReference type="EMBL" id="QDU81040.1"/>
    </source>
</evidence>
<dbReference type="Pfam" id="PF00011">
    <property type="entry name" value="HSP20"/>
    <property type="match status" value="1"/>
</dbReference>
<dbReference type="CDD" id="cd06464">
    <property type="entry name" value="ACD_sHsps-like"/>
    <property type="match status" value="1"/>
</dbReference>
<gene>
    <name evidence="4" type="primary">hspA_1</name>
    <name evidence="4" type="ORF">Pla110_27770</name>
</gene>
<evidence type="ECO:0000256" key="2">
    <source>
        <dbReference type="RuleBase" id="RU003616"/>
    </source>
</evidence>
<evidence type="ECO:0000259" key="3">
    <source>
        <dbReference type="PROSITE" id="PS01031"/>
    </source>
</evidence>
<dbReference type="EMBL" id="CP036281">
    <property type="protein sequence ID" value="QDU81040.1"/>
    <property type="molecule type" value="Genomic_DNA"/>
</dbReference>
<dbReference type="InterPro" id="IPR008978">
    <property type="entry name" value="HSP20-like_chaperone"/>
</dbReference>
<protein>
    <submittedName>
        <fullName evidence="4">Spore protein SP21</fullName>
    </submittedName>
</protein>
<reference evidence="4 5" key="1">
    <citation type="submission" date="2019-02" db="EMBL/GenBank/DDBJ databases">
        <title>Deep-cultivation of Planctomycetes and their phenomic and genomic characterization uncovers novel biology.</title>
        <authorList>
            <person name="Wiegand S."/>
            <person name="Jogler M."/>
            <person name="Boedeker C."/>
            <person name="Pinto D."/>
            <person name="Vollmers J."/>
            <person name="Rivas-Marin E."/>
            <person name="Kohn T."/>
            <person name="Peeters S.H."/>
            <person name="Heuer A."/>
            <person name="Rast P."/>
            <person name="Oberbeckmann S."/>
            <person name="Bunk B."/>
            <person name="Jeske O."/>
            <person name="Meyerdierks A."/>
            <person name="Storesund J.E."/>
            <person name="Kallscheuer N."/>
            <person name="Luecker S."/>
            <person name="Lage O.M."/>
            <person name="Pohl T."/>
            <person name="Merkel B.J."/>
            <person name="Hornburger P."/>
            <person name="Mueller R.-W."/>
            <person name="Bruemmer F."/>
            <person name="Labrenz M."/>
            <person name="Spormann A.M."/>
            <person name="Op den Camp H."/>
            <person name="Overmann J."/>
            <person name="Amann R."/>
            <person name="Jetten M.S.M."/>
            <person name="Mascher T."/>
            <person name="Medema M.H."/>
            <person name="Devos D.P."/>
            <person name="Kaster A.-K."/>
            <person name="Ovreas L."/>
            <person name="Rohde M."/>
            <person name="Galperin M.Y."/>
            <person name="Jogler C."/>
        </authorList>
    </citation>
    <scope>NUCLEOTIDE SEQUENCE [LARGE SCALE GENOMIC DNA]</scope>
    <source>
        <strain evidence="4 5">Pla110</strain>
    </source>
</reference>
<accession>A0A518CP95</accession>
<dbReference type="Gene3D" id="2.60.40.790">
    <property type="match status" value="1"/>
</dbReference>
<evidence type="ECO:0000256" key="1">
    <source>
        <dbReference type="PROSITE-ProRule" id="PRU00285"/>
    </source>
</evidence>
<dbReference type="PANTHER" id="PTHR11527">
    <property type="entry name" value="HEAT-SHOCK PROTEIN 20 FAMILY MEMBER"/>
    <property type="match status" value="1"/>
</dbReference>